<dbReference type="InterPro" id="IPR001992">
    <property type="entry name" value="T2SS_GspF/T4SS_PilC_CS"/>
</dbReference>
<dbReference type="FunFam" id="1.20.81.30:FF:000001">
    <property type="entry name" value="Type II secretion system protein F"/>
    <property type="match status" value="2"/>
</dbReference>
<sequence>MPTFKYKASQKDGKIIEGEKAADTRDDLISLLHEQGFMIINVEEKVGFDLSRFSDIQVGGIPLKEKVFFVKQLSAMLKAGLPIVQALEIMLDQARFSSLKTKLTNVYKDVKSGLPMGASFGKHELIFDELQLSLITAGEQSGNLVEIMEQIADDMEKSNEVRNKVRGALIYPVIVILTAIVVIIILVIFMIPAVEDLYIDLGATTEDIPAITRFLVILSDFFTNPFGAIATIIALLALVIGYRSFYASEFGRKVVDRGLIRMPIFGELIAENQVLQMTRLLGLLMRSGIPIIDALKATAKSLGNVHFQEALNYAADRVSKGSPISLPLAKSGVVPIMVVKMIATGEDTGQLDKILEDLSRFYEAEVNEKTSNLTKLMEPLMLLVVGGLVAFLAVAVYLPIYSISQFV</sequence>
<dbReference type="PANTHER" id="PTHR30012">
    <property type="entry name" value="GENERAL SECRETION PATHWAY PROTEIN"/>
    <property type="match status" value="1"/>
</dbReference>
<evidence type="ECO:0000256" key="8">
    <source>
        <dbReference type="ARBA" id="ARBA00023136"/>
    </source>
</evidence>
<evidence type="ECO:0000256" key="6">
    <source>
        <dbReference type="ARBA" id="ARBA00022692"/>
    </source>
</evidence>
<dbReference type="Gene3D" id="1.20.81.30">
    <property type="entry name" value="Type II secretion system (T2SS), domain F"/>
    <property type="match status" value="2"/>
</dbReference>
<protein>
    <submittedName>
        <fullName evidence="12">Type II secretion system F family protein</fullName>
    </submittedName>
</protein>
<comment type="similarity">
    <text evidence="2 9">Belongs to the GSP F family.</text>
</comment>
<evidence type="ECO:0000256" key="4">
    <source>
        <dbReference type="ARBA" id="ARBA00022475"/>
    </source>
</evidence>
<feature type="transmembrane region" description="Helical" evidence="10">
    <location>
        <begin position="214"/>
        <end position="242"/>
    </location>
</feature>
<dbReference type="GO" id="GO:0005886">
    <property type="term" value="C:plasma membrane"/>
    <property type="evidence" value="ECO:0007669"/>
    <property type="project" value="UniProtKB-SubCell"/>
</dbReference>
<comment type="subcellular location">
    <subcellularLocation>
        <location evidence="1">Cell inner membrane</location>
        <topology evidence="1">Multi-pass membrane protein</topology>
    </subcellularLocation>
    <subcellularLocation>
        <location evidence="9">Cell membrane</location>
        <topology evidence="9">Multi-pass membrane protein</topology>
    </subcellularLocation>
</comment>
<reference evidence="12" key="2">
    <citation type="journal article" date="2021" name="Microbiome">
        <title>Successional dynamics and alternative stable states in a saline activated sludge microbial community over 9 years.</title>
        <authorList>
            <person name="Wang Y."/>
            <person name="Ye J."/>
            <person name="Ju F."/>
            <person name="Liu L."/>
            <person name="Boyd J.A."/>
            <person name="Deng Y."/>
            <person name="Parks D.H."/>
            <person name="Jiang X."/>
            <person name="Yin X."/>
            <person name="Woodcroft B.J."/>
            <person name="Tyson G.W."/>
            <person name="Hugenholtz P."/>
            <person name="Polz M.F."/>
            <person name="Zhang T."/>
        </authorList>
    </citation>
    <scope>NUCLEOTIDE SEQUENCE</scope>
    <source>
        <strain evidence="12">HKST-UBA14</strain>
    </source>
</reference>
<keyword evidence="7 10" id="KW-1133">Transmembrane helix</keyword>
<feature type="transmembrane region" description="Helical" evidence="10">
    <location>
        <begin position="380"/>
        <end position="400"/>
    </location>
</feature>
<dbReference type="AlphaFoldDB" id="A0A955L724"/>
<keyword evidence="6 9" id="KW-0812">Transmembrane</keyword>
<dbReference type="PANTHER" id="PTHR30012:SF0">
    <property type="entry name" value="TYPE II SECRETION SYSTEM PROTEIN F-RELATED"/>
    <property type="match status" value="1"/>
</dbReference>
<comment type="caution">
    <text evidence="12">The sequence shown here is derived from an EMBL/GenBank/DDBJ whole genome shotgun (WGS) entry which is preliminary data.</text>
</comment>
<dbReference type="InterPro" id="IPR018076">
    <property type="entry name" value="T2SS_GspF_dom"/>
</dbReference>
<feature type="transmembrane region" description="Helical" evidence="10">
    <location>
        <begin position="169"/>
        <end position="194"/>
    </location>
</feature>
<evidence type="ECO:0000256" key="5">
    <source>
        <dbReference type="ARBA" id="ARBA00022519"/>
    </source>
</evidence>
<evidence type="ECO:0000256" key="2">
    <source>
        <dbReference type="ARBA" id="ARBA00005745"/>
    </source>
</evidence>
<organism evidence="12 13">
    <name type="scientific">Candidatus Dojkabacteria bacterium</name>
    <dbReference type="NCBI Taxonomy" id="2099670"/>
    <lineage>
        <taxon>Bacteria</taxon>
        <taxon>Candidatus Dojkabacteria</taxon>
    </lineage>
</organism>
<dbReference type="Pfam" id="PF00482">
    <property type="entry name" value="T2SSF"/>
    <property type="match status" value="2"/>
</dbReference>
<dbReference type="Proteomes" id="UP000783287">
    <property type="component" value="Unassembled WGS sequence"/>
</dbReference>
<keyword evidence="5" id="KW-0997">Cell inner membrane</keyword>
<dbReference type="InterPro" id="IPR042094">
    <property type="entry name" value="T2SS_GspF_sf"/>
</dbReference>
<evidence type="ECO:0000256" key="7">
    <source>
        <dbReference type="ARBA" id="ARBA00022989"/>
    </source>
</evidence>
<evidence type="ECO:0000256" key="9">
    <source>
        <dbReference type="RuleBase" id="RU003923"/>
    </source>
</evidence>
<reference evidence="12" key="1">
    <citation type="submission" date="2020-04" db="EMBL/GenBank/DDBJ databases">
        <authorList>
            <person name="Zhang T."/>
        </authorList>
    </citation>
    <scope>NUCLEOTIDE SEQUENCE</scope>
    <source>
        <strain evidence="12">HKST-UBA14</strain>
    </source>
</reference>
<evidence type="ECO:0000256" key="1">
    <source>
        <dbReference type="ARBA" id="ARBA00004429"/>
    </source>
</evidence>
<feature type="domain" description="Type II secretion system protein GspF" evidence="11">
    <location>
        <begin position="278"/>
        <end position="399"/>
    </location>
</feature>
<evidence type="ECO:0000256" key="3">
    <source>
        <dbReference type="ARBA" id="ARBA00022448"/>
    </source>
</evidence>
<keyword evidence="3 9" id="KW-0813">Transport</keyword>
<evidence type="ECO:0000313" key="13">
    <source>
        <dbReference type="Proteomes" id="UP000783287"/>
    </source>
</evidence>
<evidence type="ECO:0000313" key="12">
    <source>
        <dbReference type="EMBL" id="MCA9383858.1"/>
    </source>
</evidence>
<dbReference type="PROSITE" id="PS00874">
    <property type="entry name" value="T2SP_F"/>
    <property type="match status" value="1"/>
</dbReference>
<evidence type="ECO:0000256" key="10">
    <source>
        <dbReference type="SAM" id="Phobius"/>
    </source>
</evidence>
<proteinExistence type="inferred from homology"/>
<keyword evidence="4" id="KW-1003">Cell membrane</keyword>
<feature type="domain" description="Type II secretion system protein GspF" evidence="11">
    <location>
        <begin position="69"/>
        <end position="192"/>
    </location>
</feature>
<dbReference type="GO" id="GO:0015628">
    <property type="term" value="P:protein secretion by the type II secretion system"/>
    <property type="evidence" value="ECO:0007669"/>
    <property type="project" value="TreeGrafter"/>
</dbReference>
<dbReference type="EMBL" id="JAGQLK010000154">
    <property type="protein sequence ID" value="MCA9383858.1"/>
    <property type="molecule type" value="Genomic_DNA"/>
</dbReference>
<name>A0A955L724_9BACT</name>
<gene>
    <name evidence="12" type="ORF">KC909_05850</name>
</gene>
<dbReference type="PRINTS" id="PR00812">
    <property type="entry name" value="BCTERIALGSPF"/>
</dbReference>
<keyword evidence="8 10" id="KW-0472">Membrane</keyword>
<dbReference type="InterPro" id="IPR003004">
    <property type="entry name" value="GspF/PilC"/>
</dbReference>
<accession>A0A955L724</accession>
<evidence type="ECO:0000259" key="11">
    <source>
        <dbReference type="Pfam" id="PF00482"/>
    </source>
</evidence>